<evidence type="ECO:0000256" key="10">
    <source>
        <dbReference type="ARBA" id="ARBA00023136"/>
    </source>
</evidence>
<dbReference type="PROSITE" id="PS52016">
    <property type="entry name" value="TONB_DEPENDENT_REC_3"/>
    <property type="match status" value="1"/>
</dbReference>
<accession>A0A2T5FVJ4</accession>
<evidence type="ECO:0000256" key="4">
    <source>
        <dbReference type="ARBA" id="ARBA00022496"/>
    </source>
</evidence>
<keyword evidence="6 14" id="KW-0732">Signal</keyword>
<keyword evidence="8" id="KW-0406">Ion transport</keyword>
<evidence type="ECO:0000313" key="17">
    <source>
        <dbReference type="EMBL" id="PTQ09795.1"/>
    </source>
</evidence>
<feature type="domain" description="TonB-dependent receptor-like beta-barrel" evidence="15">
    <location>
        <begin position="322"/>
        <end position="812"/>
    </location>
</feature>
<evidence type="ECO:0000256" key="14">
    <source>
        <dbReference type="SAM" id="SignalP"/>
    </source>
</evidence>
<keyword evidence="10 12" id="KW-0472">Membrane</keyword>
<keyword evidence="5 12" id="KW-0812">Transmembrane</keyword>
<keyword evidence="9 13" id="KW-0798">TonB box</keyword>
<dbReference type="OrthoDB" id="7277632at2"/>
<sequence>MKERVEMIKVNELLFCTVCVGALTVSLSSTAYAQQVQQPRPAENGQAPGNGTSALDEIIVTGRVGSVDITKFETSYAISTMDATYIEEKSPISITGLLEDVPGFWAEGSGGVSGGNVFARGIPIPAGYRFNPLLEDGLPVIGDGDVPFTNPDVLSRIDDMTTNVEVVRGGPASIFYSSAPGGAINVITKGGTKEFQGSGKITIGDYGLRRGDFTASGPLAENMTFAVGGFYRVDNGVRNPGFKANEGGQIRGSLTYTDDDWDLTLRAKYLNDRNIFYLPIPLARNADGSVSGLPGINPHYGTMVSNDFRNFTLVSERGSIQADLQDGSHPKYATFDLEFNKDLGDGWSLKDRARIGDGTLQLSSIFSVFDPQNANNFLAGQLARARAVDPTVQSLALRFVNSGQTLIGPDQINALNGNGLIQESGWLFIDSKIREFINDFQINKTISGHDIVIGYYYDHLDFDQTWIWNNFLHGVKSRPSALDVIALDAAGNEIAGTQLTRGGVINPTFLPKDATMAMTQNAFYVSDNWQISDALRIDAGARYQINEYEGLVGNKSQRDLDGNPRTLFDIGMFPNGTFTPVDEELDAFAWTIGINYELSKQFAIFGRYTSSEALPSMRDAYDNSRFDGEFQISKIKQAEAGVKARFDTSFGDFNAFVVGFYNSFTPAVFALTVAGQTDATAFAIDTKGTGIEWELNYKLRPVGLGFDLRGVYQDPHYDGVPQGVGITNDPSGNQIIRNPKFMLNVRPYYELLTHNSESLLRSLKLYASVTHVGDRYADLANVALLPAYTTIDAGLSVGLASNIDLLLVVSNLNNSSGLQEGNPRTDTIQGQRTPIFQGRPILGRAVTASIGISF</sequence>
<keyword evidence="18" id="KW-1185">Reference proteome</keyword>
<name>A0A2T5FVJ4_9SPHN</name>
<keyword evidence="4" id="KW-0410">Iron transport</keyword>
<gene>
    <name evidence="17" type="ORF">CLG96_11485</name>
</gene>
<reference evidence="17 18" key="1">
    <citation type="submission" date="2017-09" db="EMBL/GenBank/DDBJ databases">
        <title>Sphingomonas panjinensis sp.nov., isolated from oil-contaminated soil.</title>
        <authorList>
            <person name="Wang L."/>
            <person name="Chen L."/>
        </authorList>
    </citation>
    <scope>NUCLEOTIDE SEQUENCE [LARGE SCALE GENOMIC DNA]</scope>
    <source>
        <strain evidence="17 18">FW-11</strain>
    </source>
</reference>
<dbReference type="Pfam" id="PF07715">
    <property type="entry name" value="Plug"/>
    <property type="match status" value="1"/>
</dbReference>
<dbReference type="AlphaFoldDB" id="A0A2T5FVJ4"/>
<dbReference type="Gene3D" id="2.170.130.10">
    <property type="entry name" value="TonB-dependent receptor, plug domain"/>
    <property type="match status" value="1"/>
</dbReference>
<evidence type="ECO:0000256" key="12">
    <source>
        <dbReference type="PROSITE-ProRule" id="PRU01360"/>
    </source>
</evidence>
<dbReference type="Pfam" id="PF00593">
    <property type="entry name" value="TonB_dep_Rec_b-barrel"/>
    <property type="match status" value="1"/>
</dbReference>
<feature type="chain" id="PRO_5015712992" description="TonB-dependent receptor" evidence="14">
    <location>
        <begin position="34"/>
        <end position="854"/>
    </location>
</feature>
<keyword evidence="2 12" id="KW-0813">Transport</keyword>
<evidence type="ECO:0000256" key="6">
    <source>
        <dbReference type="ARBA" id="ARBA00022729"/>
    </source>
</evidence>
<evidence type="ECO:0000256" key="7">
    <source>
        <dbReference type="ARBA" id="ARBA00023004"/>
    </source>
</evidence>
<evidence type="ECO:0000256" key="9">
    <source>
        <dbReference type="ARBA" id="ARBA00023077"/>
    </source>
</evidence>
<keyword evidence="11 12" id="KW-0998">Cell outer membrane</keyword>
<dbReference type="Gene3D" id="2.40.170.20">
    <property type="entry name" value="TonB-dependent receptor, beta-barrel domain"/>
    <property type="match status" value="1"/>
</dbReference>
<dbReference type="PANTHER" id="PTHR32552:SF89">
    <property type="entry name" value="CATECHOLATE SIDEROPHORE RECEPTOR FIU"/>
    <property type="match status" value="1"/>
</dbReference>
<evidence type="ECO:0000256" key="8">
    <source>
        <dbReference type="ARBA" id="ARBA00023065"/>
    </source>
</evidence>
<evidence type="ECO:0000256" key="2">
    <source>
        <dbReference type="ARBA" id="ARBA00022448"/>
    </source>
</evidence>
<proteinExistence type="inferred from homology"/>
<evidence type="ECO:0000256" key="5">
    <source>
        <dbReference type="ARBA" id="ARBA00022692"/>
    </source>
</evidence>
<dbReference type="InterPro" id="IPR000531">
    <property type="entry name" value="Beta-barrel_TonB"/>
</dbReference>
<evidence type="ECO:0000259" key="16">
    <source>
        <dbReference type="Pfam" id="PF07715"/>
    </source>
</evidence>
<dbReference type="SUPFAM" id="SSF56935">
    <property type="entry name" value="Porins"/>
    <property type="match status" value="1"/>
</dbReference>
<feature type="signal peptide" evidence="14">
    <location>
        <begin position="1"/>
        <end position="33"/>
    </location>
</feature>
<dbReference type="Proteomes" id="UP000244162">
    <property type="component" value="Unassembled WGS sequence"/>
</dbReference>
<keyword evidence="7" id="KW-0408">Iron</keyword>
<keyword evidence="3 12" id="KW-1134">Transmembrane beta strand</keyword>
<comment type="subcellular location">
    <subcellularLocation>
        <location evidence="1 12">Cell outer membrane</location>
        <topology evidence="1 12">Multi-pass membrane protein</topology>
    </subcellularLocation>
</comment>
<dbReference type="InterPro" id="IPR012910">
    <property type="entry name" value="Plug_dom"/>
</dbReference>
<dbReference type="InterPro" id="IPR037066">
    <property type="entry name" value="Plug_dom_sf"/>
</dbReference>
<comment type="similarity">
    <text evidence="12 13">Belongs to the TonB-dependent receptor family.</text>
</comment>
<dbReference type="GO" id="GO:0015344">
    <property type="term" value="F:siderophore uptake transmembrane transporter activity"/>
    <property type="evidence" value="ECO:0007669"/>
    <property type="project" value="TreeGrafter"/>
</dbReference>
<evidence type="ECO:0000256" key="3">
    <source>
        <dbReference type="ARBA" id="ARBA00022452"/>
    </source>
</evidence>
<dbReference type="EMBL" id="NWBU01000010">
    <property type="protein sequence ID" value="PTQ09795.1"/>
    <property type="molecule type" value="Genomic_DNA"/>
</dbReference>
<evidence type="ECO:0000256" key="13">
    <source>
        <dbReference type="RuleBase" id="RU003357"/>
    </source>
</evidence>
<evidence type="ECO:0000256" key="1">
    <source>
        <dbReference type="ARBA" id="ARBA00004571"/>
    </source>
</evidence>
<feature type="domain" description="TonB-dependent receptor plug" evidence="16">
    <location>
        <begin position="71"/>
        <end position="183"/>
    </location>
</feature>
<evidence type="ECO:0000259" key="15">
    <source>
        <dbReference type="Pfam" id="PF00593"/>
    </source>
</evidence>
<protein>
    <recommendedName>
        <fullName evidence="19">TonB-dependent receptor</fullName>
    </recommendedName>
</protein>
<comment type="caution">
    <text evidence="17">The sequence shown here is derived from an EMBL/GenBank/DDBJ whole genome shotgun (WGS) entry which is preliminary data.</text>
</comment>
<dbReference type="InterPro" id="IPR039426">
    <property type="entry name" value="TonB-dep_rcpt-like"/>
</dbReference>
<evidence type="ECO:0000256" key="11">
    <source>
        <dbReference type="ARBA" id="ARBA00023237"/>
    </source>
</evidence>
<evidence type="ECO:0000313" key="18">
    <source>
        <dbReference type="Proteomes" id="UP000244162"/>
    </source>
</evidence>
<dbReference type="GO" id="GO:0009279">
    <property type="term" value="C:cell outer membrane"/>
    <property type="evidence" value="ECO:0007669"/>
    <property type="project" value="UniProtKB-SubCell"/>
</dbReference>
<dbReference type="InterPro" id="IPR036942">
    <property type="entry name" value="Beta-barrel_TonB_sf"/>
</dbReference>
<dbReference type="PANTHER" id="PTHR32552">
    <property type="entry name" value="FERRICHROME IRON RECEPTOR-RELATED"/>
    <property type="match status" value="1"/>
</dbReference>
<organism evidence="17 18">
    <name type="scientific">Sphingomonas oleivorans</name>
    <dbReference type="NCBI Taxonomy" id="1735121"/>
    <lineage>
        <taxon>Bacteria</taxon>
        <taxon>Pseudomonadati</taxon>
        <taxon>Pseudomonadota</taxon>
        <taxon>Alphaproteobacteria</taxon>
        <taxon>Sphingomonadales</taxon>
        <taxon>Sphingomonadaceae</taxon>
        <taxon>Sphingomonas</taxon>
    </lineage>
</organism>
<evidence type="ECO:0008006" key="19">
    <source>
        <dbReference type="Google" id="ProtNLM"/>
    </source>
</evidence>